<name>A0A0E1VWZ2_BURPE</name>
<dbReference type="InterPro" id="IPR029787">
    <property type="entry name" value="Nucleotide_cyclase"/>
</dbReference>
<evidence type="ECO:0000313" key="3">
    <source>
        <dbReference type="EMBL" id="EET05455.1"/>
    </source>
</evidence>
<dbReference type="SUPFAM" id="SSF55073">
    <property type="entry name" value="Nucleotide cyclase"/>
    <property type="match status" value="1"/>
</dbReference>
<gene>
    <name evidence="3" type="ORF">BURPS1710A_A1590</name>
</gene>
<organism evidence="3">
    <name type="scientific">Burkholderia pseudomallei 1710a</name>
    <dbReference type="NCBI Taxonomy" id="320371"/>
    <lineage>
        <taxon>Bacteria</taxon>
        <taxon>Pseudomonadati</taxon>
        <taxon>Pseudomonadota</taxon>
        <taxon>Betaproteobacteria</taxon>
        <taxon>Burkholderiales</taxon>
        <taxon>Burkholderiaceae</taxon>
        <taxon>Burkholderia</taxon>
        <taxon>pseudomallei group</taxon>
    </lineage>
</organism>
<dbReference type="GO" id="GO:0035556">
    <property type="term" value="P:intracellular signal transduction"/>
    <property type="evidence" value="ECO:0007669"/>
    <property type="project" value="InterPro"/>
</dbReference>
<feature type="domain" description="Guanylate cyclase" evidence="2">
    <location>
        <begin position="143"/>
        <end position="285"/>
    </location>
</feature>
<evidence type="ECO:0000256" key="1">
    <source>
        <dbReference type="SAM" id="MobiDB-lite"/>
    </source>
</evidence>
<accession>A0A0E1VWZ2</accession>
<dbReference type="GO" id="GO:0004016">
    <property type="term" value="F:adenylate cyclase activity"/>
    <property type="evidence" value="ECO:0007669"/>
    <property type="project" value="UniProtKB-ARBA"/>
</dbReference>
<dbReference type="GeneID" id="93063908"/>
<dbReference type="AlphaFoldDB" id="A0A0E1VWZ2"/>
<protein>
    <recommendedName>
        <fullName evidence="2">Guanylate cyclase domain-containing protein</fullName>
    </recommendedName>
</protein>
<dbReference type="InterPro" id="IPR001054">
    <property type="entry name" value="A/G_cyclase"/>
</dbReference>
<dbReference type="HOGENOM" id="CLU_952109_0_0_4"/>
<dbReference type="PROSITE" id="PS50125">
    <property type="entry name" value="GUANYLATE_CYCLASE_2"/>
    <property type="match status" value="1"/>
</dbReference>
<dbReference type="GO" id="GO:0009190">
    <property type="term" value="P:cyclic nucleotide biosynthetic process"/>
    <property type="evidence" value="ECO:0007669"/>
    <property type="project" value="InterPro"/>
</dbReference>
<feature type="compositionally biased region" description="Low complexity" evidence="1">
    <location>
        <begin position="98"/>
        <end position="109"/>
    </location>
</feature>
<feature type="region of interest" description="Disordered" evidence="1">
    <location>
        <begin position="86"/>
        <end position="111"/>
    </location>
</feature>
<evidence type="ECO:0000259" key="2">
    <source>
        <dbReference type="PROSITE" id="PS50125"/>
    </source>
</evidence>
<dbReference type="Gene3D" id="3.30.70.1230">
    <property type="entry name" value="Nucleotide cyclase"/>
    <property type="match status" value="1"/>
</dbReference>
<feature type="region of interest" description="Disordered" evidence="1">
    <location>
        <begin position="1"/>
        <end position="21"/>
    </location>
</feature>
<proteinExistence type="predicted"/>
<dbReference type="RefSeq" id="WP_004187652.1">
    <property type="nucleotide sequence ID" value="NZ_CM000833.1"/>
</dbReference>
<dbReference type="EMBL" id="CM000833">
    <property type="protein sequence ID" value="EET05455.1"/>
    <property type="molecule type" value="Genomic_DNA"/>
</dbReference>
<reference evidence="3" key="1">
    <citation type="submission" date="2009-05" db="EMBL/GenBank/DDBJ databases">
        <authorList>
            <person name="Harkins D.M."/>
            <person name="DeShazer D."/>
            <person name="Woods D.E."/>
            <person name="Brinkac L.M."/>
            <person name="Brown K.A."/>
            <person name="Hung G.C."/>
            <person name="Tuanyok A."/>
            <person name="Zhang B."/>
            <person name="Nierman W.C."/>
        </authorList>
    </citation>
    <scope>NUCLEOTIDE SEQUENCE [LARGE SCALE GENOMIC DNA]</scope>
    <source>
        <strain evidence="3">1710a</strain>
    </source>
</reference>
<dbReference type="Proteomes" id="UP000001812">
    <property type="component" value="Chromosome II"/>
</dbReference>
<sequence>MTRYEMKRQGGTQAEGPPVDFGRMHEEFRRAEDADLRALVDENLRRAEREWRRIQPAIDRSAGDGDAALGAARPCACEAPGACGQPDLPDVPDPPIASDPADAPLAPSSGAHARAASCGHATKTLIPGYPVLDADRPSVGEFVAFVADMRNSSARFSEAAAFPHVRCGLQRIFYETSALIPAIAHTAARAGGQATELLGDGLLILFHIERGKREQVIARACAAAARCIDSSIACVNDLLWQRHRLPPLKIGIGLAYGPAIVKVVDANGRHPKVIGQCIWDATKLSGGENAIGLSRPLQDFLRAKGFNERFEVIHA</sequence>